<protein>
    <submittedName>
        <fullName evidence="2">7243_t:CDS:1</fullName>
    </submittedName>
</protein>
<evidence type="ECO:0000256" key="1">
    <source>
        <dbReference type="SAM" id="MobiDB-lite"/>
    </source>
</evidence>
<dbReference type="Proteomes" id="UP000789508">
    <property type="component" value="Unassembled WGS sequence"/>
</dbReference>
<dbReference type="AlphaFoldDB" id="A0A9N9G8I9"/>
<feature type="compositionally biased region" description="Low complexity" evidence="1">
    <location>
        <begin position="26"/>
        <end position="64"/>
    </location>
</feature>
<comment type="caution">
    <text evidence="2">The sequence shown here is derived from an EMBL/GenBank/DDBJ whole genome shotgun (WGS) entry which is preliminary data.</text>
</comment>
<dbReference type="EMBL" id="CAJVPS010003204">
    <property type="protein sequence ID" value="CAG8584750.1"/>
    <property type="molecule type" value="Genomic_DNA"/>
</dbReference>
<gene>
    <name evidence="2" type="ORF">ALEPTO_LOCUS7432</name>
</gene>
<keyword evidence="3" id="KW-1185">Reference proteome</keyword>
<feature type="non-terminal residue" evidence="2">
    <location>
        <position position="159"/>
    </location>
</feature>
<name>A0A9N9G8I9_9GLOM</name>
<accession>A0A9N9G8I9</accession>
<sequence>IGPPSWQPDKTVPIEPAIPKSSAVASPTTQTLNSPTTTYAVVSTSISDGSNNNNGNTNGNDVSNPKTSSTANITTVVVDGSQTRLITMVTPTTATTRMPDSAIGVTVFSSLPTTTSPPPQNTTMVNDSFSNAARDDLTILRKFVFGLVTIMGMSFWKVL</sequence>
<evidence type="ECO:0000313" key="3">
    <source>
        <dbReference type="Proteomes" id="UP000789508"/>
    </source>
</evidence>
<organism evidence="2 3">
    <name type="scientific">Ambispora leptoticha</name>
    <dbReference type="NCBI Taxonomy" id="144679"/>
    <lineage>
        <taxon>Eukaryota</taxon>
        <taxon>Fungi</taxon>
        <taxon>Fungi incertae sedis</taxon>
        <taxon>Mucoromycota</taxon>
        <taxon>Glomeromycotina</taxon>
        <taxon>Glomeromycetes</taxon>
        <taxon>Archaeosporales</taxon>
        <taxon>Ambisporaceae</taxon>
        <taxon>Ambispora</taxon>
    </lineage>
</organism>
<feature type="region of interest" description="Disordered" evidence="1">
    <location>
        <begin position="1"/>
        <end position="71"/>
    </location>
</feature>
<evidence type="ECO:0000313" key="2">
    <source>
        <dbReference type="EMBL" id="CAG8584750.1"/>
    </source>
</evidence>
<proteinExistence type="predicted"/>
<reference evidence="2" key="1">
    <citation type="submission" date="2021-06" db="EMBL/GenBank/DDBJ databases">
        <authorList>
            <person name="Kallberg Y."/>
            <person name="Tangrot J."/>
            <person name="Rosling A."/>
        </authorList>
    </citation>
    <scope>NUCLEOTIDE SEQUENCE</scope>
    <source>
        <strain evidence="2">FL130A</strain>
    </source>
</reference>